<feature type="transmembrane region" description="Helical" evidence="1">
    <location>
        <begin position="713"/>
        <end position="735"/>
    </location>
</feature>
<dbReference type="GO" id="GO:0005886">
    <property type="term" value="C:plasma membrane"/>
    <property type="evidence" value="ECO:0007669"/>
    <property type="project" value="TreeGrafter"/>
</dbReference>
<dbReference type="Proteomes" id="UP000094147">
    <property type="component" value="Chromosome"/>
</dbReference>
<feature type="transmembrane region" description="Helical" evidence="1">
    <location>
        <begin position="253"/>
        <end position="272"/>
    </location>
</feature>
<evidence type="ECO:0000256" key="1">
    <source>
        <dbReference type="SAM" id="Phobius"/>
    </source>
</evidence>
<proteinExistence type="predicted"/>
<feature type="transmembrane region" description="Helical" evidence="1">
    <location>
        <begin position="279"/>
        <end position="299"/>
    </location>
</feature>
<dbReference type="PANTHER" id="PTHR33406">
    <property type="entry name" value="MEMBRANE PROTEIN MJ1562-RELATED"/>
    <property type="match status" value="1"/>
</dbReference>
<feature type="transmembrane region" description="Helical" evidence="1">
    <location>
        <begin position="685"/>
        <end position="706"/>
    </location>
</feature>
<dbReference type="RefSeq" id="WP_071890188.1">
    <property type="nucleotide sequence ID" value="NZ_CP012418.1"/>
</dbReference>
<dbReference type="KEGG" id="ksd:KS2013_2278"/>
<dbReference type="STRING" id="1144748.KS2013_2278"/>
<feature type="transmembrane region" description="Helical" evidence="1">
    <location>
        <begin position="305"/>
        <end position="327"/>
    </location>
</feature>
<dbReference type="AlphaFoldDB" id="A0A1B3BDU2"/>
<keyword evidence="3" id="KW-1185">Reference proteome</keyword>
<reference evidence="3" key="1">
    <citation type="submission" date="2015-08" db="EMBL/GenBank/DDBJ databases">
        <authorList>
            <person name="Kim K.M."/>
        </authorList>
    </citation>
    <scope>NUCLEOTIDE SEQUENCE [LARGE SCALE GENOMIC DNA]</scope>
    <source>
        <strain evidence="3">KCTC 23892</strain>
    </source>
</reference>
<protein>
    <recommendedName>
        <fullName evidence="4">Membrane transport protein MMPL domain-containing protein</fullName>
    </recommendedName>
</protein>
<feature type="transmembrane region" description="Helical" evidence="1">
    <location>
        <begin position="633"/>
        <end position="651"/>
    </location>
</feature>
<feature type="transmembrane region" description="Helical" evidence="1">
    <location>
        <begin position="414"/>
        <end position="434"/>
    </location>
</feature>
<feature type="transmembrane region" description="Helical" evidence="1">
    <location>
        <begin position="7"/>
        <end position="25"/>
    </location>
</feature>
<feature type="transmembrane region" description="Helical" evidence="1">
    <location>
        <begin position="368"/>
        <end position="387"/>
    </location>
</feature>
<keyword evidence="1" id="KW-0812">Transmembrane</keyword>
<gene>
    <name evidence="2" type="ORF">KS2013_2278</name>
</gene>
<feature type="transmembrane region" description="Helical" evidence="1">
    <location>
        <begin position="339"/>
        <end position="362"/>
    </location>
</feature>
<keyword evidence="1" id="KW-1133">Transmembrane helix</keyword>
<dbReference type="InterPro" id="IPR050545">
    <property type="entry name" value="Mycobact_MmpL"/>
</dbReference>
<feature type="transmembrane region" description="Helical" evidence="1">
    <location>
        <begin position="658"/>
        <end position="679"/>
    </location>
</feature>
<name>A0A1B3BDU2_9GAMM</name>
<feature type="transmembrane region" description="Helical" evidence="1">
    <location>
        <begin position="741"/>
        <end position="767"/>
    </location>
</feature>
<sequence length="775" mass="86898">MQNNYRATLWFALLLIVGLLFYGQLKQGFKVETNILKLLPQTEVDPFAEEAFTRFSDNNFKQLIIAVSASDKNGALDGAQRLSQQLSATKLIESFQSQLTQTEQRAIAELYFNHRFYLLSDKDRRLMHEEGRDPFIDDTLQLIYSPLSGRLVSLIPSDPYLLSYRYIQNINALNNKRNQAAELVDEFMVFNQNGRFTALLSARISSSPFDTDTQNELKGVIEKFERQNNELSILRTGALFYAQHAAASAKQEISTIGLGSLIAVIVLLLVAFRSSVPLLLTLSSLATGIFIALTVVHLTFSSIHILTLVFGSSLVGVAVDYSFHYFATANIHQRPLKHILIAITMGLISSVIGYVALFTAPFPGLRQMALFCAVGLAGAFFTVVLLFDRIPYKVNTPNWILNCFKLQFQMSRYVARPTFIILLLAAPIVAVFILSNTDENNDNIRQLQSIPDELYQQELQIKALVNAPATNQFFVVRADNPPELLRLLDQINPSLEQLVTNNAMGSYQHLAQFVPALKQQHNNYNLIGQYFLQDNQRELVELGLLQPDQVDELKQQYNNQEPLQLTDWLKSPLGQRFNYLWLGQVSQQYAAIITLNNIQDIPSLEAAASKHENLYFINKVDKISTMFANYRELALMMLILAIGAVFIVLTLKYRALIAGYVLMGPLVAGSLAIIINILINNSFNLFSTLALFLVFGIGIDYGLFYAEAKKRSSYISLAIGLSAITTLLSFGLLSLSQTPAIHAFGLTMLTGILTVFLLSPILGHLIYRHKGLKYE</sequence>
<accession>A0A1B3BDU2</accession>
<evidence type="ECO:0000313" key="3">
    <source>
        <dbReference type="Proteomes" id="UP000094147"/>
    </source>
</evidence>
<keyword evidence="1" id="KW-0472">Membrane</keyword>
<organism evidence="2 3">
    <name type="scientific">Kangiella sediminilitoris</name>
    <dbReference type="NCBI Taxonomy" id="1144748"/>
    <lineage>
        <taxon>Bacteria</taxon>
        <taxon>Pseudomonadati</taxon>
        <taxon>Pseudomonadota</taxon>
        <taxon>Gammaproteobacteria</taxon>
        <taxon>Kangiellales</taxon>
        <taxon>Kangiellaceae</taxon>
        <taxon>Kangiella</taxon>
    </lineage>
</organism>
<dbReference type="SUPFAM" id="SSF82866">
    <property type="entry name" value="Multidrug efflux transporter AcrB transmembrane domain"/>
    <property type="match status" value="2"/>
</dbReference>
<dbReference type="EMBL" id="CP012418">
    <property type="protein sequence ID" value="AOE50982.1"/>
    <property type="molecule type" value="Genomic_DNA"/>
</dbReference>
<dbReference type="PATRIC" id="fig|1144748.3.peg.2298"/>
<dbReference type="PANTHER" id="PTHR33406:SF13">
    <property type="entry name" value="MEMBRANE PROTEIN YDFJ"/>
    <property type="match status" value="1"/>
</dbReference>
<evidence type="ECO:0000313" key="2">
    <source>
        <dbReference type="EMBL" id="AOE50982.1"/>
    </source>
</evidence>
<dbReference type="Gene3D" id="1.20.1640.10">
    <property type="entry name" value="Multidrug efflux transporter AcrB transmembrane domain"/>
    <property type="match status" value="1"/>
</dbReference>
<evidence type="ECO:0008006" key="4">
    <source>
        <dbReference type="Google" id="ProtNLM"/>
    </source>
</evidence>